<evidence type="ECO:0000256" key="6">
    <source>
        <dbReference type="RuleBase" id="RU361187"/>
    </source>
</evidence>
<dbReference type="PANTHER" id="PTHR42812">
    <property type="entry name" value="BETA-XYLOSIDASE"/>
    <property type="match status" value="1"/>
</dbReference>
<dbReference type="Gene3D" id="2.115.10.20">
    <property type="entry name" value="Glycosyl hydrolase domain, family 43"/>
    <property type="match status" value="1"/>
</dbReference>
<proteinExistence type="inferred from homology"/>
<sequence length="481" mass="53313">MNVVTKSLSADLGNGMYLNPVLRGNYADPSIVRVGTDYYMTHTSYHALPGLIIWHSKDLIHWNPIGAALHENVGDVWAPEFIHYQGLFYIYFPANRTNWVITASSPEGPWSKPVDLKIKGIDPGHLVTPEGERYLVMSGGELVRLADDGLSVIGEPQHVYDGWKYPEDWEVEAYSLEGPKITYRNGYYYLTVAVGGTAGPATGHMVVSSRAVSPFGPWEHSPYNPIVRAASKKDRWWSKGHGTLVDTPEGEWWMVYHAYEKGLHTLGRVTMLEPVEWTPDGWFTIQPGIASHLSIAKPPGAAGPHGWPTEDGLRGGEIGLHWQCSGHLPQKRFRPGADGLVGDGRTEGSPLLYMAGHESYEVQVKVTVQGDAEGRLMLYYNDAHYLGIGASSKGVRHFRSFKNYGAMPCPETSVYLKIRNRENTVSFYFSTDGTAWSKYDKVVEASGLHHNTLGGFLSLRIGLDAAGEGNVTFTDFVYRPL</sequence>
<evidence type="ECO:0000313" key="9">
    <source>
        <dbReference type="Proteomes" id="UP000006620"/>
    </source>
</evidence>
<dbReference type="PANTHER" id="PTHR42812:SF2">
    <property type="entry name" value="XYLOSIDASE_ARABINOSIDASE"/>
    <property type="match status" value="1"/>
</dbReference>
<evidence type="ECO:0000256" key="3">
    <source>
        <dbReference type="ARBA" id="ARBA00023295"/>
    </source>
</evidence>
<comment type="similarity">
    <text evidence="1 6">Belongs to the glycosyl hydrolase 43 family.</text>
</comment>
<evidence type="ECO:0000256" key="1">
    <source>
        <dbReference type="ARBA" id="ARBA00009865"/>
    </source>
</evidence>
<dbReference type="RefSeq" id="WP_013921451.1">
    <property type="nucleotide sequence ID" value="NC_015690.1"/>
</dbReference>
<feature type="site" description="Important for catalytic activity, responsible for pKa modulation of the active site Glu and correct orientation of both the proton donor and substrate" evidence="5">
    <location>
        <position position="122"/>
    </location>
</feature>
<dbReference type="CDD" id="cd09002">
    <property type="entry name" value="GH43_XYL-like"/>
    <property type="match status" value="1"/>
</dbReference>
<dbReference type="InterPro" id="IPR006710">
    <property type="entry name" value="Glyco_hydro_43"/>
</dbReference>
<dbReference type="HOGENOM" id="CLU_039823_0_0_9"/>
<dbReference type="Proteomes" id="UP000006620">
    <property type="component" value="Chromosome"/>
</dbReference>
<dbReference type="InterPro" id="IPR013320">
    <property type="entry name" value="ConA-like_dom_sf"/>
</dbReference>
<dbReference type="Pfam" id="PF17851">
    <property type="entry name" value="GH43_C2"/>
    <property type="match status" value="1"/>
</dbReference>
<dbReference type="SUPFAM" id="SSF75005">
    <property type="entry name" value="Arabinanase/levansucrase/invertase"/>
    <property type="match status" value="1"/>
</dbReference>
<dbReference type="GO" id="GO:0004553">
    <property type="term" value="F:hydrolase activity, hydrolyzing O-glycosyl compounds"/>
    <property type="evidence" value="ECO:0007669"/>
    <property type="project" value="InterPro"/>
</dbReference>
<dbReference type="AlphaFoldDB" id="F8FH03"/>
<dbReference type="InterPro" id="IPR051795">
    <property type="entry name" value="Glycosyl_Hydrlase_43"/>
</dbReference>
<dbReference type="EMBL" id="CP002869">
    <property type="protein sequence ID" value="AEI46304.1"/>
    <property type="molecule type" value="Genomic_DNA"/>
</dbReference>
<gene>
    <name evidence="8" type="ordered locus">KNP414_07818</name>
</gene>
<feature type="domain" description="Beta-xylosidase C-terminal Concanavalin A-like" evidence="7">
    <location>
        <begin position="357"/>
        <end position="476"/>
    </location>
</feature>
<dbReference type="PATRIC" id="fig|1036673.3.peg.7291"/>
<evidence type="ECO:0000259" key="7">
    <source>
        <dbReference type="Pfam" id="PF17851"/>
    </source>
</evidence>
<evidence type="ECO:0000256" key="5">
    <source>
        <dbReference type="PIRSR" id="PIRSR606710-2"/>
    </source>
</evidence>
<dbReference type="SUPFAM" id="SSF49899">
    <property type="entry name" value="Concanavalin A-like lectins/glucanases"/>
    <property type="match status" value="1"/>
</dbReference>
<evidence type="ECO:0000256" key="2">
    <source>
        <dbReference type="ARBA" id="ARBA00022801"/>
    </source>
</evidence>
<accession>F8FH03</accession>
<dbReference type="GO" id="GO:0005975">
    <property type="term" value="P:carbohydrate metabolic process"/>
    <property type="evidence" value="ECO:0007669"/>
    <property type="project" value="InterPro"/>
</dbReference>
<feature type="active site" description="Proton acceptor" evidence="4">
    <location>
        <position position="28"/>
    </location>
</feature>
<evidence type="ECO:0000256" key="4">
    <source>
        <dbReference type="PIRSR" id="PIRSR606710-1"/>
    </source>
</evidence>
<name>F8FH03_PAEMK</name>
<dbReference type="InterPro" id="IPR023296">
    <property type="entry name" value="Glyco_hydro_beta-prop_sf"/>
</dbReference>
<protein>
    <submittedName>
        <fullName evidence="8">Xylan 1,4-beta-xylosidase</fullName>
    </submittedName>
</protein>
<dbReference type="Pfam" id="PF04616">
    <property type="entry name" value="Glyco_hydro_43"/>
    <property type="match status" value="1"/>
</dbReference>
<keyword evidence="2 6" id="KW-0378">Hydrolase</keyword>
<dbReference type="KEGG" id="pms:KNP414_07818"/>
<keyword evidence="3 6" id="KW-0326">Glycosidase</keyword>
<dbReference type="InterPro" id="IPR041542">
    <property type="entry name" value="GH43_C2"/>
</dbReference>
<organism evidence="8 9">
    <name type="scientific">Paenibacillus mucilaginosus (strain KNP414)</name>
    <dbReference type="NCBI Taxonomy" id="1036673"/>
    <lineage>
        <taxon>Bacteria</taxon>
        <taxon>Bacillati</taxon>
        <taxon>Bacillota</taxon>
        <taxon>Bacilli</taxon>
        <taxon>Bacillales</taxon>
        <taxon>Paenibacillaceae</taxon>
        <taxon>Paenibacillus</taxon>
    </lineage>
</organism>
<reference evidence="8 9" key="2">
    <citation type="journal article" date="2013" name="Genome Announc.">
        <title>Genome Sequence of Growth-Improving Paenibacillus mucilaginosus Strain KNP414.</title>
        <authorList>
            <person name="Lu J.J."/>
            <person name="Wang J.F."/>
            <person name="Hu X.F."/>
        </authorList>
    </citation>
    <scope>NUCLEOTIDE SEQUENCE [LARGE SCALE GENOMIC DNA]</scope>
    <source>
        <strain evidence="8 9">KNP414</strain>
    </source>
</reference>
<feature type="active site" description="Proton donor" evidence="4">
    <location>
        <position position="177"/>
    </location>
</feature>
<reference evidence="9" key="1">
    <citation type="submission" date="2011-06" db="EMBL/GenBank/DDBJ databases">
        <title>Complete genome sequence of Paenibacillus mucilaginosus KNP414.</title>
        <authorList>
            <person name="Wang J."/>
            <person name="Hu S."/>
            <person name="Hu X."/>
            <person name="Zhang B."/>
            <person name="Dong D."/>
            <person name="Zhang S."/>
            <person name="Zhao K."/>
            <person name="Wu D."/>
        </authorList>
    </citation>
    <scope>NUCLEOTIDE SEQUENCE [LARGE SCALE GENOMIC DNA]</scope>
    <source>
        <strain evidence="9">KNP414</strain>
    </source>
</reference>
<dbReference type="Gene3D" id="2.60.120.200">
    <property type="match status" value="1"/>
</dbReference>
<evidence type="ECO:0000313" key="8">
    <source>
        <dbReference type="EMBL" id="AEI46304.1"/>
    </source>
</evidence>